<keyword evidence="1" id="KW-0378">Hydrolase</keyword>
<keyword evidence="2" id="KW-1185">Reference proteome</keyword>
<gene>
    <name evidence="1" type="ORF">H9Y05_11885</name>
</gene>
<dbReference type="InterPro" id="IPR008969">
    <property type="entry name" value="CarboxyPept-like_regulatory"/>
</dbReference>
<protein>
    <submittedName>
        <fullName evidence="1">Carboxypeptidase regulatory-like domain-containing protein</fullName>
    </submittedName>
</protein>
<comment type="caution">
    <text evidence="1">The sequence shown here is derived from an EMBL/GenBank/DDBJ whole genome shotgun (WGS) entry which is preliminary data.</text>
</comment>
<name>A0A8J6PDF5_9FLAO</name>
<dbReference type="EMBL" id="JACVEL010000008">
    <property type="protein sequence ID" value="MBC9813167.1"/>
    <property type="molecule type" value="Genomic_DNA"/>
</dbReference>
<organism evidence="1 2">
    <name type="scientific">Taishania pollutisoli</name>
    <dbReference type="NCBI Taxonomy" id="2766479"/>
    <lineage>
        <taxon>Bacteria</taxon>
        <taxon>Pseudomonadati</taxon>
        <taxon>Bacteroidota</taxon>
        <taxon>Flavobacteriia</taxon>
        <taxon>Flavobacteriales</taxon>
        <taxon>Crocinitomicaceae</taxon>
        <taxon>Taishania</taxon>
    </lineage>
</organism>
<dbReference type="AlphaFoldDB" id="A0A8J6PDF5"/>
<evidence type="ECO:0000313" key="2">
    <source>
        <dbReference type="Proteomes" id="UP000652681"/>
    </source>
</evidence>
<keyword evidence="1" id="KW-0121">Carboxypeptidase</keyword>
<evidence type="ECO:0000313" key="1">
    <source>
        <dbReference type="EMBL" id="MBC9813167.1"/>
    </source>
</evidence>
<sequence length="241" mass="27537">MKKNRVTYILDVPKPCHENWNTMTPDDKGRFCAQCSKTVIDFTRMNDHQIVQLLENSDSRVCGHVTTDQLNRTISSNEPIFQRTFYPLPQLLSGLLLLGLPSCDFAQQQIPEPKQPHLLLGKVVQHPEYIESNNKIKGTIIDSLTSEVLPNIKLRLFNDTVIIASTYTDIDGNFNLELPSGTHEDLRLVILSPYNEYPEKIIPVNKAIDVPWDKKIYLTPRPVTLEGEVIYTKQPNGKRKK</sequence>
<dbReference type="SUPFAM" id="SSF49464">
    <property type="entry name" value="Carboxypeptidase regulatory domain-like"/>
    <property type="match status" value="1"/>
</dbReference>
<dbReference type="Proteomes" id="UP000652681">
    <property type="component" value="Unassembled WGS sequence"/>
</dbReference>
<accession>A0A8J6PDF5</accession>
<proteinExistence type="predicted"/>
<keyword evidence="1" id="KW-0645">Protease</keyword>
<dbReference type="GO" id="GO:0004180">
    <property type="term" value="F:carboxypeptidase activity"/>
    <property type="evidence" value="ECO:0007669"/>
    <property type="project" value="UniProtKB-KW"/>
</dbReference>
<reference evidence="1" key="1">
    <citation type="submission" date="2020-09" db="EMBL/GenBank/DDBJ databases">
        <title>Taishania pollutisoli gen. nov., sp. nov., Isolated from Tetrabromobisphenol A-Contaminated Soil.</title>
        <authorList>
            <person name="Chen Q."/>
        </authorList>
    </citation>
    <scope>NUCLEOTIDE SEQUENCE</scope>
    <source>
        <strain evidence="1">CZZ-1</strain>
    </source>
</reference>
<dbReference type="RefSeq" id="WP_216714413.1">
    <property type="nucleotide sequence ID" value="NZ_JACVEL010000008.1"/>
</dbReference>